<dbReference type="PRINTS" id="PR01590">
    <property type="entry name" value="HTHFIS"/>
</dbReference>
<keyword evidence="9" id="KW-1185">Reference proteome</keyword>
<dbReference type="CDD" id="cd00130">
    <property type="entry name" value="PAS"/>
    <property type="match status" value="1"/>
</dbReference>
<sequence>MGVNIITKRMLMVILQKILRSIDEGIHVINNEGVTIVYNEAMAELEGMPIEEVLGESLLDVFPSLNQETSTLLKVLKTEKPIINKSQSYLNNQRKQISTISTTIPLYYENEKIGALEIAKNITKFKNLSDEIMRLHQELSRPLLKMNKIKNYTFEDLIGKSPVFIKAVQLARRAANSSSTILIYGETGTGKELFAQSIHYHSQRHNKPFIAQNCAALPESLLEGILFGTTKGSFTGAIDRPGIFEQASGGTILLDEINSMDLQLQAKLLRVLQEGYVRRIGGLKDIPIDVRIIATTNKKLIDMVEKGGFRRDLYYRLRVVSINIPSLWERKEDIEILTDYFIKKYNSQLHKQVWMLSEEVKEDFLCYEWPGNVRELENLIEGAMNFIQDEHILSRDFFPEYIVIHKGKNNQQDTLVSLETNKSLPEVLHSIEEQYIISTMAYYNGNITQAANKLGIKRQTLQHKLKKYGIDANQD</sequence>
<keyword evidence="3" id="KW-0805">Transcription regulation</keyword>
<feature type="domain" description="Sigma-54 factor interaction" evidence="6">
    <location>
        <begin position="157"/>
        <end position="385"/>
    </location>
</feature>
<evidence type="ECO:0000313" key="9">
    <source>
        <dbReference type="Proteomes" id="UP000198718"/>
    </source>
</evidence>
<dbReference type="InterPro" id="IPR003593">
    <property type="entry name" value="AAA+_ATPase"/>
</dbReference>
<dbReference type="InterPro" id="IPR027417">
    <property type="entry name" value="P-loop_NTPase"/>
</dbReference>
<dbReference type="SUPFAM" id="SSF55785">
    <property type="entry name" value="PYP-like sensor domain (PAS domain)"/>
    <property type="match status" value="1"/>
</dbReference>
<dbReference type="SMART" id="SM00382">
    <property type="entry name" value="AAA"/>
    <property type="match status" value="1"/>
</dbReference>
<dbReference type="GO" id="GO:0005524">
    <property type="term" value="F:ATP binding"/>
    <property type="evidence" value="ECO:0007669"/>
    <property type="project" value="UniProtKB-KW"/>
</dbReference>
<evidence type="ECO:0000259" key="6">
    <source>
        <dbReference type="PROSITE" id="PS50045"/>
    </source>
</evidence>
<dbReference type="PROSITE" id="PS00676">
    <property type="entry name" value="SIGMA54_INTERACT_2"/>
    <property type="match status" value="1"/>
</dbReference>
<dbReference type="InterPro" id="IPR025944">
    <property type="entry name" value="Sigma_54_int_dom_CS"/>
</dbReference>
<dbReference type="SUPFAM" id="SSF52540">
    <property type="entry name" value="P-loop containing nucleoside triphosphate hydrolases"/>
    <property type="match status" value="1"/>
</dbReference>
<dbReference type="AlphaFoldDB" id="A0A1G9CV13"/>
<dbReference type="EMBL" id="FNFP01000002">
    <property type="protein sequence ID" value="SDK55501.1"/>
    <property type="molecule type" value="Genomic_DNA"/>
</dbReference>
<evidence type="ECO:0000256" key="4">
    <source>
        <dbReference type="ARBA" id="ARBA00023125"/>
    </source>
</evidence>
<dbReference type="Pfam" id="PF08448">
    <property type="entry name" value="PAS_4"/>
    <property type="match status" value="1"/>
</dbReference>
<dbReference type="Gene3D" id="1.10.10.60">
    <property type="entry name" value="Homeodomain-like"/>
    <property type="match status" value="1"/>
</dbReference>
<dbReference type="PROSITE" id="PS00675">
    <property type="entry name" value="SIGMA54_INTERACT_1"/>
    <property type="match status" value="1"/>
</dbReference>
<protein>
    <submittedName>
        <fullName evidence="8">Arginine utilization regulatory protein</fullName>
    </submittedName>
</protein>
<dbReference type="PANTHER" id="PTHR32071">
    <property type="entry name" value="TRANSCRIPTIONAL REGULATORY PROTEIN"/>
    <property type="match status" value="1"/>
</dbReference>
<gene>
    <name evidence="8" type="ORF">SAMN05660472_01563</name>
</gene>
<dbReference type="FunFam" id="3.40.50.300:FF:000006">
    <property type="entry name" value="DNA-binding transcriptional regulator NtrC"/>
    <property type="match status" value="1"/>
</dbReference>
<dbReference type="PROSITE" id="PS00688">
    <property type="entry name" value="SIGMA54_INTERACT_3"/>
    <property type="match status" value="1"/>
</dbReference>
<dbReference type="InterPro" id="IPR025943">
    <property type="entry name" value="Sigma_54_int_dom_ATP-bd_2"/>
</dbReference>
<evidence type="ECO:0000256" key="3">
    <source>
        <dbReference type="ARBA" id="ARBA00023015"/>
    </source>
</evidence>
<dbReference type="PROSITE" id="PS50045">
    <property type="entry name" value="SIGMA54_INTERACT_4"/>
    <property type="match status" value="1"/>
</dbReference>
<dbReference type="STRING" id="393762.SAMN05660472_01563"/>
<keyword evidence="4" id="KW-0238">DNA-binding</keyword>
<dbReference type="InterPro" id="IPR013656">
    <property type="entry name" value="PAS_4"/>
</dbReference>
<dbReference type="GO" id="GO:0006355">
    <property type="term" value="P:regulation of DNA-templated transcription"/>
    <property type="evidence" value="ECO:0007669"/>
    <property type="project" value="InterPro"/>
</dbReference>
<dbReference type="InterPro" id="IPR000014">
    <property type="entry name" value="PAS"/>
</dbReference>
<evidence type="ECO:0000256" key="5">
    <source>
        <dbReference type="ARBA" id="ARBA00023163"/>
    </source>
</evidence>
<organism evidence="8 9">
    <name type="scientific">Natronincola ferrireducens</name>
    <dbReference type="NCBI Taxonomy" id="393762"/>
    <lineage>
        <taxon>Bacteria</taxon>
        <taxon>Bacillati</taxon>
        <taxon>Bacillota</taxon>
        <taxon>Clostridia</taxon>
        <taxon>Peptostreptococcales</taxon>
        <taxon>Natronincolaceae</taxon>
        <taxon>Natronincola</taxon>
    </lineage>
</organism>
<dbReference type="Gene3D" id="3.40.50.300">
    <property type="entry name" value="P-loop containing nucleotide triphosphate hydrolases"/>
    <property type="match status" value="1"/>
</dbReference>
<dbReference type="InterPro" id="IPR002197">
    <property type="entry name" value="HTH_Fis"/>
</dbReference>
<dbReference type="InterPro" id="IPR002078">
    <property type="entry name" value="Sigma_54_int"/>
</dbReference>
<dbReference type="PANTHER" id="PTHR32071:SF74">
    <property type="entry name" value="TRANSCRIPTIONAL ACTIVATOR ROCR"/>
    <property type="match status" value="1"/>
</dbReference>
<dbReference type="Pfam" id="PF25601">
    <property type="entry name" value="AAA_lid_14"/>
    <property type="match status" value="1"/>
</dbReference>
<dbReference type="InterPro" id="IPR058031">
    <property type="entry name" value="AAA_lid_NorR"/>
</dbReference>
<dbReference type="Gene3D" id="1.10.8.60">
    <property type="match status" value="1"/>
</dbReference>
<dbReference type="Gene3D" id="3.30.450.20">
    <property type="entry name" value="PAS domain"/>
    <property type="match status" value="1"/>
</dbReference>
<dbReference type="NCBIfam" id="TIGR00229">
    <property type="entry name" value="sensory_box"/>
    <property type="match status" value="1"/>
</dbReference>
<evidence type="ECO:0000259" key="7">
    <source>
        <dbReference type="PROSITE" id="PS50112"/>
    </source>
</evidence>
<proteinExistence type="predicted"/>
<feature type="domain" description="PAS" evidence="7">
    <location>
        <begin position="15"/>
        <end position="59"/>
    </location>
</feature>
<dbReference type="InterPro" id="IPR009057">
    <property type="entry name" value="Homeodomain-like_sf"/>
</dbReference>
<dbReference type="Pfam" id="PF00158">
    <property type="entry name" value="Sigma54_activat"/>
    <property type="match status" value="1"/>
</dbReference>
<evidence type="ECO:0000256" key="2">
    <source>
        <dbReference type="ARBA" id="ARBA00022840"/>
    </source>
</evidence>
<accession>A0A1G9CV13</accession>
<dbReference type="Pfam" id="PF02954">
    <property type="entry name" value="HTH_8"/>
    <property type="match status" value="1"/>
</dbReference>
<evidence type="ECO:0000256" key="1">
    <source>
        <dbReference type="ARBA" id="ARBA00022741"/>
    </source>
</evidence>
<keyword evidence="5" id="KW-0804">Transcription</keyword>
<dbReference type="CDD" id="cd00009">
    <property type="entry name" value="AAA"/>
    <property type="match status" value="1"/>
</dbReference>
<name>A0A1G9CV13_9FIRM</name>
<keyword evidence="2" id="KW-0067">ATP-binding</keyword>
<dbReference type="SUPFAM" id="SSF46689">
    <property type="entry name" value="Homeodomain-like"/>
    <property type="match status" value="1"/>
</dbReference>
<evidence type="ECO:0000313" key="8">
    <source>
        <dbReference type="EMBL" id="SDK55501.1"/>
    </source>
</evidence>
<dbReference type="GO" id="GO:0043565">
    <property type="term" value="F:sequence-specific DNA binding"/>
    <property type="evidence" value="ECO:0007669"/>
    <property type="project" value="InterPro"/>
</dbReference>
<dbReference type="Proteomes" id="UP000198718">
    <property type="component" value="Unassembled WGS sequence"/>
</dbReference>
<keyword evidence="1" id="KW-0547">Nucleotide-binding</keyword>
<dbReference type="PROSITE" id="PS50112">
    <property type="entry name" value="PAS"/>
    <property type="match status" value="1"/>
</dbReference>
<dbReference type="InterPro" id="IPR035965">
    <property type="entry name" value="PAS-like_dom_sf"/>
</dbReference>
<dbReference type="InterPro" id="IPR025662">
    <property type="entry name" value="Sigma_54_int_dom_ATP-bd_1"/>
</dbReference>
<reference evidence="8 9" key="1">
    <citation type="submission" date="2016-10" db="EMBL/GenBank/DDBJ databases">
        <authorList>
            <person name="de Groot N.N."/>
        </authorList>
    </citation>
    <scope>NUCLEOTIDE SEQUENCE [LARGE SCALE GENOMIC DNA]</scope>
    <source>
        <strain evidence="8 9">DSM 18346</strain>
    </source>
</reference>